<sequence length="354" mass="40650">MFNPKNDLYLNHNPALSHISKPRLSRPRPQLPSLTPFTRPNFSALNFVFNLRTQHWASDPDLRPRPEAHPQVMEEYQFRKNTDFSQYDTIDALMHQCDIIIGESDSLAMGLFEIDDFKSACAELYNLGPHEYEHPVEKKVRSLMHKVMLGLSLEKMRDFFIFVPEYQPEVLHGKICIDTQGVLEQNKHFTERINIAILTMGHAEFLKAAGHGYIEIREWIGNFTKNILEIIAPVPPNANSVDFDDEESIDIYEPNRSNIMAFINTLEEVDIASIEPHLLRCPFCWNKFGTSDWNKEGAGPWADADEEFLSSIPKERRNDPVRTPCGHLYGKACLFTSMTTSPLCPVCREDLQTP</sequence>
<organism evidence="3 4">
    <name type="scientific">Periconia macrospinosa</name>
    <dbReference type="NCBI Taxonomy" id="97972"/>
    <lineage>
        <taxon>Eukaryota</taxon>
        <taxon>Fungi</taxon>
        <taxon>Dikarya</taxon>
        <taxon>Ascomycota</taxon>
        <taxon>Pezizomycotina</taxon>
        <taxon>Dothideomycetes</taxon>
        <taxon>Pleosporomycetidae</taxon>
        <taxon>Pleosporales</taxon>
        <taxon>Massarineae</taxon>
        <taxon>Periconiaceae</taxon>
        <taxon>Periconia</taxon>
    </lineage>
</organism>
<proteinExistence type="predicted"/>
<evidence type="ECO:0000313" key="3">
    <source>
        <dbReference type="EMBL" id="PVI06430.1"/>
    </source>
</evidence>
<dbReference type="OrthoDB" id="5396564at2759"/>
<name>A0A2V1EAP4_9PLEO</name>
<evidence type="ECO:0000313" key="4">
    <source>
        <dbReference type="Proteomes" id="UP000244855"/>
    </source>
</evidence>
<gene>
    <name evidence="3" type="ORF">DM02DRAFT_623346</name>
</gene>
<reference evidence="3 4" key="1">
    <citation type="journal article" date="2018" name="Sci. Rep.">
        <title>Comparative genomics provides insights into the lifestyle and reveals functional heterogeneity of dark septate endophytic fungi.</title>
        <authorList>
            <person name="Knapp D.G."/>
            <person name="Nemeth J.B."/>
            <person name="Barry K."/>
            <person name="Hainaut M."/>
            <person name="Henrissat B."/>
            <person name="Johnson J."/>
            <person name="Kuo A."/>
            <person name="Lim J.H.P."/>
            <person name="Lipzen A."/>
            <person name="Nolan M."/>
            <person name="Ohm R.A."/>
            <person name="Tamas L."/>
            <person name="Grigoriev I.V."/>
            <person name="Spatafora J.W."/>
            <person name="Nagy L.G."/>
            <person name="Kovacs G.M."/>
        </authorList>
    </citation>
    <scope>NUCLEOTIDE SEQUENCE [LARGE SCALE GENOMIC DNA]</scope>
    <source>
        <strain evidence="3 4">DSE2036</strain>
    </source>
</reference>
<dbReference type="InterPro" id="IPR001841">
    <property type="entry name" value="Znf_RING"/>
</dbReference>
<dbReference type="AlphaFoldDB" id="A0A2V1EAP4"/>
<dbReference type="EMBL" id="KZ805309">
    <property type="protein sequence ID" value="PVI06430.1"/>
    <property type="molecule type" value="Genomic_DNA"/>
</dbReference>
<evidence type="ECO:0000256" key="1">
    <source>
        <dbReference type="PROSITE-ProRule" id="PRU00175"/>
    </source>
</evidence>
<keyword evidence="1" id="KW-0479">Metal-binding</keyword>
<dbReference type="SMART" id="SM00184">
    <property type="entry name" value="RING"/>
    <property type="match status" value="1"/>
</dbReference>
<keyword evidence="1" id="KW-0862">Zinc</keyword>
<accession>A0A2V1EAP4</accession>
<dbReference type="GO" id="GO:0008270">
    <property type="term" value="F:zinc ion binding"/>
    <property type="evidence" value="ECO:0007669"/>
    <property type="project" value="UniProtKB-KW"/>
</dbReference>
<dbReference type="Gene3D" id="3.30.40.10">
    <property type="entry name" value="Zinc/RING finger domain, C3HC4 (zinc finger)"/>
    <property type="match status" value="1"/>
</dbReference>
<dbReference type="Pfam" id="PF13639">
    <property type="entry name" value="zf-RING_2"/>
    <property type="match status" value="1"/>
</dbReference>
<evidence type="ECO:0000259" key="2">
    <source>
        <dbReference type="PROSITE" id="PS50089"/>
    </source>
</evidence>
<dbReference type="Proteomes" id="UP000244855">
    <property type="component" value="Unassembled WGS sequence"/>
</dbReference>
<keyword evidence="1" id="KW-0863">Zinc-finger</keyword>
<dbReference type="PROSITE" id="PS50089">
    <property type="entry name" value="ZF_RING_2"/>
    <property type="match status" value="1"/>
</dbReference>
<dbReference type="InterPro" id="IPR013083">
    <property type="entry name" value="Znf_RING/FYVE/PHD"/>
</dbReference>
<protein>
    <recommendedName>
        <fullName evidence="2">RING-type domain-containing protein</fullName>
    </recommendedName>
</protein>
<dbReference type="SUPFAM" id="SSF57850">
    <property type="entry name" value="RING/U-box"/>
    <property type="match status" value="1"/>
</dbReference>
<feature type="domain" description="RING-type" evidence="2">
    <location>
        <begin position="281"/>
        <end position="348"/>
    </location>
</feature>
<keyword evidence="4" id="KW-1185">Reference proteome</keyword>